<keyword evidence="2" id="KW-1185">Reference proteome</keyword>
<proteinExistence type="predicted"/>
<gene>
    <name evidence="1" type="ORF">D9611_013949</name>
</gene>
<comment type="caution">
    <text evidence="1">The sequence shown here is derived from an EMBL/GenBank/DDBJ whole genome shotgun (WGS) entry which is preliminary data.</text>
</comment>
<evidence type="ECO:0000313" key="2">
    <source>
        <dbReference type="Proteomes" id="UP000541558"/>
    </source>
</evidence>
<organism evidence="1 2">
    <name type="scientific">Ephemerocybe angulata</name>
    <dbReference type="NCBI Taxonomy" id="980116"/>
    <lineage>
        <taxon>Eukaryota</taxon>
        <taxon>Fungi</taxon>
        <taxon>Dikarya</taxon>
        <taxon>Basidiomycota</taxon>
        <taxon>Agaricomycotina</taxon>
        <taxon>Agaricomycetes</taxon>
        <taxon>Agaricomycetidae</taxon>
        <taxon>Agaricales</taxon>
        <taxon>Agaricineae</taxon>
        <taxon>Psathyrellaceae</taxon>
        <taxon>Ephemerocybe</taxon>
    </lineage>
</organism>
<accession>A0A8H5ERE7</accession>
<reference evidence="1 2" key="1">
    <citation type="journal article" date="2020" name="ISME J.">
        <title>Uncovering the hidden diversity of litter-decomposition mechanisms in mushroom-forming fungi.</title>
        <authorList>
            <person name="Floudas D."/>
            <person name="Bentzer J."/>
            <person name="Ahren D."/>
            <person name="Johansson T."/>
            <person name="Persson P."/>
            <person name="Tunlid A."/>
        </authorList>
    </citation>
    <scope>NUCLEOTIDE SEQUENCE [LARGE SCALE GENOMIC DNA]</scope>
    <source>
        <strain evidence="1 2">CBS 175.51</strain>
    </source>
</reference>
<dbReference type="EMBL" id="JAACJK010000235">
    <property type="protein sequence ID" value="KAF5309584.1"/>
    <property type="molecule type" value="Genomic_DNA"/>
</dbReference>
<dbReference type="OrthoDB" id="10668625at2759"/>
<sequence>MLLSYLFFLRLCSPLPLSPLTVNSSSSPFLLAVAQARSLTKVQLIMNDFIHLNVALTLLLFSRLLKCKIESRRRTEHSKLRRTGRRAARAWSWGQKRKGLAILDDRRITANRPPIARPREAAISHDGCMTTEASSRRAGRMTTGLYQHHAIRAPLSIVHRSPHRAETATGPDDFDDDDECMHIVNGVQATHSGGRRRVGEWGKVRIEEAKGAGWKPSPHYLDSIGSRTPKLSLPGASIGTQAAVVVGGLCERLARREGVCMAVVVVVEGLADAALA</sequence>
<dbReference type="AlphaFoldDB" id="A0A8H5ERE7"/>
<protein>
    <submittedName>
        <fullName evidence="1">Uncharacterized protein</fullName>
    </submittedName>
</protein>
<dbReference type="Proteomes" id="UP000541558">
    <property type="component" value="Unassembled WGS sequence"/>
</dbReference>
<evidence type="ECO:0000313" key="1">
    <source>
        <dbReference type="EMBL" id="KAF5309584.1"/>
    </source>
</evidence>
<name>A0A8H5ERE7_9AGAR</name>